<keyword evidence="3" id="KW-1185">Reference proteome</keyword>
<evidence type="ECO:0000313" key="3">
    <source>
        <dbReference type="Proteomes" id="UP000186917"/>
    </source>
</evidence>
<feature type="domain" description="AB hydrolase-1" evidence="1">
    <location>
        <begin position="34"/>
        <end position="266"/>
    </location>
</feature>
<dbReference type="KEGG" id="fln:FLA_0900"/>
<dbReference type="Proteomes" id="UP000186917">
    <property type="component" value="Unassembled WGS sequence"/>
</dbReference>
<sequence>MQPYTHNTVPTQFIQAGNTRYAYRRFGKTGQHLPLVFFQHFTGTLDNWDPAVLDLLSEEREVIIFNNKGIASTDGEPPHTIAEIAHDAIAFIDALGLKQIDLFGFSMGSFVAQQVAVNRPNLVRKIILVGSGPRGGVDLETFSPAVWALFDKPYAQPDELLLDTFFAPTDSSQAAGRLFLDRIRAREDRDAPISDKVIPAQLAAIGEWGKKQEGSFQYLEKITHPVLVVTGKEDIIFPTVNSYLLQQNLPDAQLLLYPDSNHGSHYQFHTHFVTQVKLFLNHGLHPEN</sequence>
<dbReference type="STRING" id="477680.SAMN05421788_113147"/>
<dbReference type="PANTHER" id="PTHR43798">
    <property type="entry name" value="MONOACYLGLYCEROL LIPASE"/>
    <property type="match status" value="1"/>
</dbReference>
<dbReference type="Gene3D" id="3.40.50.1820">
    <property type="entry name" value="alpha/beta hydrolase"/>
    <property type="match status" value="1"/>
</dbReference>
<dbReference type="InterPro" id="IPR000073">
    <property type="entry name" value="AB_hydrolase_1"/>
</dbReference>
<dbReference type="InterPro" id="IPR029058">
    <property type="entry name" value="AB_hydrolase_fold"/>
</dbReference>
<organism evidence="2 3">
    <name type="scientific">Filimonas lacunae</name>
    <dbReference type="NCBI Taxonomy" id="477680"/>
    <lineage>
        <taxon>Bacteria</taxon>
        <taxon>Pseudomonadati</taxon>
        <taxon>Bacteroidota</taxon>
        <taxon>Chitinophagia</taxon>
        <taxon>Chitinophagales</taxon>
        <taxon>Chitinophagaceae</taxon>
        <taxon>Filimonas</taxon>
    </lineage>
</organism>
<evidence type="ECO:0000259" key="1">
    <source>
        <dbReference type="Pfam" id="PF00561"/>
    </source>
</evidence>
<dbReference type="GO" id="GO:0047372">
    <property type="term" value="F:monoacylglycerol lipase activity"/>
    <property type="evidence" value="ECO:0007669"/>
    <property type="project" value="TreeGrafter"/>
</dbReference>
<proteinExistence type="predicted"/>
<dbReference type="GO" id="GO:0016020">
    <property type="term" value="C:membrane"/>
    <property type="evidence" value="ECO:0007669"/>
    <property type="project" value="TreeGrafter"/>
</dbReference>
<dbReference type="SUPFAM" id="SSF53474">
    <property type="entry name" value="alpha/beta-Hydrolases"/>
    <property type="match status" value="1"/>
</dbReference>
<evidence type="ECO:0000313" key="2">
    <source>
        <dbReference type="EMBL" id="SIT33833.1"/>
    </source>
</evidence>
<dbReference type="InterPro" id="IPR050266">
    <property type="entry name" value="AB_hydrolase_sf"/>
</dbReference>
<dbReference type="RefSeq" id="WP_076382421.1">
    <property type="nucleotide sequence ID" value="NZ_AP017422.1"/>
</dbReference>
<dbReference type="EMBL" id="FTOR01000013">
    <property type="protein sequence ID" value="SIT33833.1"/>
    <property type="molecule type" value="Genomic_DNA"/>
</dbReference>
<name>A0A173MBL4_9BACT</name>
<gene>
    <name evidence="2" type="ORF">SAMN05421788_113147</name>
</gene>
<accession>A0A173MBL4</accession>
<dbReference type="OrthoDB" id="9773293at2"/>
<dbReference type="Pfam" id="PF00561">
    <property type="entry name" value="Abhydrolase_1"/>
    <property type="match status" value="1"/>
</dbReference>
<dbReference type="AlphaFoldDB" id="A0A173MBL4"/>
<dbReference type="PANTHER" id="PTHR43798:SF5">
    <property type="entry name" value="MONOACYLGLYCEROL LIPASE ABHD6"/>
    <property type="match status" value="1"/>
</dbReference>
<dbReference type="GO" id="GO:0046464">
    <property type="term" value="P:acylglycerol catabolic process"/>
    <property type="evidence" value="ECO:0007669"/>
    <property type="project" value="TreeGrafter"/>
</dbReference>
<protein>
    <submittedName>
        <fullName evidence="2">Pimeloyl-ACP methyl ester carboxylesterase</fullName>
    </submittedName>
</protein>
<reference evidence="3" key="1">
    <citation type="submission" date="2017-01" db="EMBL/GenBank/DDBJ databases">
        <authorList>
            <person name="Varghese N."/>
            <person name="Submissions S."/>
        </authorList>
    </citation>
    <scope>NUCLEOTIDE SEQUENCE [LARGE SCALE GENOMIC DNA]</scope>
    <source>
        <strain evidence="3">DSM 21054</strain>
    </source>
</reference>
<dbReference type="PRINTS" id="PR00111">
    <property type="entry name" value="ABHYDROLASE"/>
</dbReference>